<reference evidence="6 7" key="1">
    <citation type="submission" date="2018-12" db="EMBL/GenBank/DDBJ databases">
        <title>The Draft Genome Sequence of the Soil Bacterium Pedobacter tournemirensis R1.</title>
        <authorList>
            <person name="He J."/>
        </authorList>
    </citation>
    <scope>NUCLEOTIDE SEQUENCE [LARGE SCALE GENOMIC DNA]</scope>
    <source>
        <strain evidence="6 7">R1</strain>
    </source>
</reference>
<dbReference type="CDD" id="cd04186">
    <property type="entry name" value="GT_2_like_c"/>
    <property type="match status" value="1"/>
</dbReference>
<dbReference type="GO" id="GO:0016757">
    <property type="term" value="F:glycosyltransferase activity"/>
    <property type="evidence" value="ECO:0007669"/>
    <property type="project" value="UniProtKB-KW"/>
</dbReference>
<dbReference type="InterPro" id="IPR001173">
    <property type="entry name" value="Glyco_trans_2-like"/>
</dbReference>
<comment type="caution">
    <text evidence="6">The sequence shown here is derived from an EMBL/GenBank/DDBJ whole genome shotgun (WGS) entry which is preliminary data.</text>
</comment>
<name>A0A4Q0MGN2_9SPHI</name>
<organism evidence="6 7">
    <name type="scientific">Arcticibacter tournemirensis</name>
    <dbReference type="NCBI Taxonomy" id="699437"/>
    <lineage>
        <taxon>Bacteria</taxon>
        <taxon>Pseudomonadati</taxon>
        <taxon>Bacteroidota</taxon>
        <taxon>Sphingobacteriia</taxon>
        <taxon>Sphingobacteriales</taxon>
        <taxon>Sphingobacteriaceae</taxon>
        <taxon>Arcticibacter</taxon>
    </lineage>
</organism>
<accession>A0A4Q0MGN2</accession>
<feature type="transmembrane region" description="Helical" evidence="4">
    <location>
        <begin position="248"/>
        <end position="272"/>
    </location>
</feature>
<evidence type="ECO:0000256" key="3">
    <source>
        <dbReference type="ARBA" id="ARBA00022679"/>
    </source>
</evidence>
<dbReference type="EMBL" id="RXOC01000001">
    <property type="protein sequence ID" value="RXF72554.1"/>
    <property type="molecule type" value="Genomic_DNA"/>
</dbReference>
<dbReference type="Proteomes" id="UP000290848">
    <property type="component" value="Unassembled WGS sequence"/>
</dbReference>
<dbReference type="Gene3D" id="3.90.550.10">
    <property type="entry name" value="Spore Coat Polysaccharide Biosynthesis Protein SpsA, Chain A"/>
    <property type="match status" value="1"/>
</dbReference>
<feature type="domain" description="Glycosyltransferase 2-like" evidence="5">
    <location>
        <begin position="5"/>
        <end position="179"/>
    </location>
</feature>
<dbReference type="Pfam" id="PF00535">
    <property type="entry name" value="Glycos_transf_2"/>
    <property type="match status" value="1"/>
</dbReference>
<gene>
    <name evidence="6" type="ORF">EKH83_02190</name>
</gene>
<dbReference type="AlphaFoldDB" id="A0A4Q0MGN2"/>
<evidence type="ECO:0000256" key="4">
    <source>
        <dbReference type="SAM" id="Phobius"/>
    </source>
</evidence>
<keyword evidence="4" id="KW-0812">Transmembrane</keyword>
<dbReference type="PANTHER" id="PTHR43179">
    <property type="entry name" value="RHAMNOSYLTRANSFERASE WBBL"/>
    <property type="match status" value="1"/>
</dbReference>
<keyword evidence="4" id="KW-0472">Membrane</keyword>
<dbReference type="InterPro" id="IPR029044">
    <property type="entry name" value="Nucleotide-diphossugar_trans"/>
</dbReference>
<dbReference type="PANTHER" id="PTHR43179:SF12">
    <property type="entry name" value="GALACTOFURANOSYLTRANSFERASE GLFT2"/>
    <property type="match status" value="1"/>
</dbReference>
<keyword evidence="2" id="KW-0328">Glycosyltransferase</keyword>
<dbReference type="SUPFAM" id="SSF53448">
    <property type="entry name" value="Nucleotide-diphospho-sugar transferases"/>
    <property type="match status" value="1"/>
</dbReference>
<evidence type="ECO:0000256" key="1">
    <source>
        <dbReference type="ARBA" id="ARBA00006739"/>
    </source>
</evidence>
<evidence type="ECO:0000313" key="6">
    <source>
        <dbReference type="EMBL" id="RXF72554.1"/>
    </source>
</evidence>
<evidence type="ECO:0000259" key="5">
    <source>
        <dbReference type="Pfam" id="PF00535"/>
    </source>
</evidence>
<comment type="similarity">
    <text evidence="1">Belongs to the glycosyltransferase 2 family.</text>
</comment>
<proteinExistence type="inferred from homology"/>
<protein>
    <submittedName>
        <fullName evidence="6">Glycosyltransferase family 2 protein</fullName>
    </submittedName>
</protein>
<sequence length="306" mass="35163">MKKVSVITVNFNQHSVTEAFLDSIAAKENIDKLQVIVVDNGSNINRIPKWINQYPNVKFIRSEINLGFAGGNNLALAEAEGDYLFFVNNDTEVTSGLVEKLVNILDRHPVVGMVSPKIRYHDQPSLIQYAGFTSMNFYTCRNECIGQFEEDKGQYDNTTGITGYIHGAAMMVRRTAIEKAGPMAENFFLYFEEIDWCERIKRAGFEIWIEPRALIYHKESASVGAKSALKEYFMIRNRILFMRRNAPLLAKIIFTLHFCILVIPRNIINYILQKRSDLTPWLFKAVWWNLKNNTDSMNSGFPINKI</sequence>
<evidence type="ECO:0000313" key="7">
    <source>
        <dbReference type="Proteomes" id="UP000290848"/>
    </source>
</evidence>
<keyword evidence="3 6" id="KW-0808">Transferase</keyword>
<evidence type="ECO:0000256" key="2">
    <source>
        <dbReference type="ARBA" id="ARBA00022676"/>
    </source>
</evidence>
<keyword evidence="4" id="KW-1133">Transmembrane helix</keyword>
<dbReference type="RefSeq" id="WP_128767738.1">
    <property type="nucleotide sequence ID" value="NZ_RXOC01000001.1"/>
</dbReference>